<gene>
    <name evidence="1" type="ORF">GBF38_019875</name>
</gene>
<protein>
    <submittedName>
        <fullName evidence="1">Uncharacterized protein</fullName>
    </submittedName>
</protein>
<evidence type="ECO:0000313" key="1">
    <source>
        <dbReference type="EMBL" id="KAG8010948.1"/>
    </source>
</evidence>
<comment type="caution">
    <text evidence="1">The sequence shown here is derived from an EMBL/GenBank/DDBJ whole genome shotgun (WGS) entry which is preliminary data.</text>
</comment>
<proteinExistence type="predicted"/>
<dbReference type="Proteomes" id="UP000805704">
    <property type="component" value="Chromosome 15"/>
</dbReference>
<accession>A0ACB7FAK5</accession>
<organism evidence="1 2">
    <name type="scientific">Nibea albiflora</name>
    <name type="common">Yellow drum</name>
    <name type="synonym">Corvina albiflora</name>
    <dbReference type="NCBI Taxonomy" id="240163"/>
    <lineage>
        <taxon>Eukaryota</taxon>
        <taxon>Metazoa</taxon>
        <taxon>Chordata</taxon>
        <taxon>Craniata</taxon>
        <taxon>Vertebrata</taxon>
        <taxon>Euteleostomi</taxon>
        <taxon>Actinopterygii</taxon>
        <taxon>Neopterygii</taxon>
        <taxon>Teleostei</taxon>
        <taxon>Neoteleostei</taxon>
        <taxon>Acanthomorphata</taxon>
        <taxon>Eupercaria</taxon>
        <taxon>Sciaenidae</taxon>
        <taxon>Nibea</taxon>
    </lineage>
</organism>
<reference evidence="1" key="1">
    <citation type="submission" date="2020-04" db="EMBL/GenBank/DDBJ databases">
        <title>A chromosome-scale assembly and high-density genetic map of the yellow drum (Nibea albiflora) genome.</title>
        <authorList>
            <person name="Xu D."/>
            <person name="Zhang W."/>
            <person name="Chen R."/>
            <person name="Tan P."/>
            <person name="Wang L."/>
            <person name="Song H."/>
            <person name="Tian L."/>
            <person name="Zhu Q."/>
            <person name="Wang B."/>
        </authorList>
    </citation>
    <scope>NUCLEOTIDE SEQUENCE</scope>
    <source>
        <strain evidence="1">ZJHYS-2018</strain>
    </source>
</reference>
<sequence>MKVKTEKVHKKADKKKEDTKVKGRKKRIKRTPDVPLHLQFHKLNSPFSSWKQSCMVAVAHRAGDENEEDDEGEEGEEWKAWKESWKICRWKKPAEDDVVCFSTEHRSQRYMGLMHEEEGMPKSEWTLSWKMNNNASRDVDTEEEEEEDEEEEEEEDEEDEEES</sequence>
<keyword evidence="2" id="KW-1185">Reference proteome</keyword>
<name>A0ACB7FAK5_NIBAL</name>
<evidence type="ECO:0000313" key="2">
    <source>
        <dbReference type="Proteomes" id="UP000805704"/>
    </source>
</evidence>
<dbReference type="EMBL" id="CM024803">
    <property type="protein sequence ID" value="KAG8010948.1"/>
    <property type="molecule type" value="Genomic_DNA"/>
</dbReference>